<protein>
    <submittedName>
        <fullName evidence="2">Uncharacterized protein</fullName>
    </submittedName>
</protein>
<sequence>MAPRCWTVSNLVVYATDPQGAASLSAPAALFSEDNTIMHAEGLAASAVGASDLLALMRPRQAAVLDPRNFVQKRDWHDNKARLDAGELLNTAKCEVLAINVSAIARQVFALGATCITMFRNRDTFSSGLETRSRRSPDSTGTFPSNTIQICT</sequence>
<feature type="region of interest" description="Disordered" evidence="1">
    <location>
        <begin position="127"/>
        <end position="146"/>
    </location>
</feature>
<keyword evidence="3" id="KW-1185">Reference proteome</keyword>
<evidence type="ECO:0000313" key="3">
    <source>
        <dbReference type="Proteomes" id="UP000298327"/>
    </source>
</evidence>
<organism evidence="2 3">
    <name type="scientific">Dentipellis fragilis</name>
    <dbReference type="NCBI Taxonomy" id="205917"/>
    <lineage>
        <taxon>Eukaryota</taxon>
        <taxon>Fungi</taxon>
        <taxon>Dikarya</taxon>
        <taxon>Basidiomycota</taxon>
        <taxon>Agaricomycotina</taxon>
        <taxon>Agaricomycetes</taxon>
        <taxon>Russulales</taxon>
        <taxon>Hericiaceae</taxon>
        <taxon>Dentipellis</taxon>
    </lineage>
</organism>
<dbReference type="AlphaFoldDB" id="A0A4Y9ZAP5"/>
<comment type="caution">
    <text evidence="2">The sequence shown here is derived from an EMBL/GenBank/DDBJ whole genome shotgun (WGS) entry which is preliminary data.</text>
</comment>
<accession>A0A4Y9ZAP5</accession>
<evidence type="ECO:0000256" key="1">
    <source>
        <dbReference type="SAM" id="MobiDB-lite"/>
    </source>
</evidence>
<dbReference type="EMBL" id="SEOQ01000075">
    <property type="protein sequence ID" value="TFY70923.1"/>
    <property type="molecule type" value="Genomic_DNA"/>
</dbReference>
<dbReference type="Proteomes" id="UP000298327">
    <property type="component" value="Unassembled WGS sequence"/>
</dbReference>
<gene>
    <name evidence="2" type="ORF">EVG20_g2087</name>
</gene>
<proteinExistence type="predicted"/>
<name>A0A4Y9ZAP5_9AGAM</name>
<reference evidence="2 3" key="1">
    <citation type="submission" date="2019-02" db="EMBL/GenBank/DDBJ databases">
        <title>Genome sequencing of the rare red list fungi Dentipellis fragilis.</title>
        <authorList>
            <person name="Buettner E."/>
            <person name="Kellner H."/>
        </authorList>
    </citation>
    <scope>NUCLEOTIDE SEQUENCE [LARGE SCALE GENOMIC DNA]</scope>
    <source>
        <strain evidence="2 3">DSM 105465</strain>
    </source>
</reference>
<evidence type="ECO:0000313" key="2">
    <source>
        <dbReference type="EMBL" id="TFY70923.1"/>
    </source>
</evidence>